<feature type="region of interest" description="Disordered" evidence="1">
    <location>
        <begin position="1"/>
        <end position="61"/>
    </location>
</feature>
<protein>
    <submittedName>
        <fullName evidence="2">Uncharacterized protein</fullName>
    </submittedName>
</protein>
<evidence type="ECO:0000313" key="3">
    <source>
        <dbReference type="Proteomes" id="UP000011083"/>
    </source>
</evidence>
<dbReference type="VEuPathDB" id="AmoebaDB:ACA1_141930"/>
<dbReference type="Proteomes" id="UP000011083">
    <property type="component" value="Unassembled WGS sequence"/>
</dbReference>
<evidence type="ECO:0000256" key="1">
    <source>
        <dbReference type="SAM" id="MobiDB-lite"/>
    </source>
</evidence>
<feature type="compositionally biased region" description="Basic residues" evidence="1">
    <location>
        <begin position="46"/>
        <end position="56"/>
    </location>
</feature>
<dbReference type="AlphaFoldDB" id="L8HCM6"/>
<name>L8HCM6_ACACF</name>
<gene>
    <name evidence="2" type="ORF">ACA1_141930</name>
</gene>
<organism evidence="2 3">
    <name type="scientific">Acanthamoeba castellanii (strain ATCC 30010 / Neff)</name>
    <dbReference type="NCBI Taxonomy" id="1257118"/>
    <lineage>
        <taxon>Eukaryota</taxon>
        <taxon>Amoebozoa</taxon>
        <taxon>Discosea</taxon>
        <taxon>Longamoebia</taxon>
        <taxon>Centramoebida</taxon>
        <taxon>Acanthamoebidae</taxon>
        <taxon>Acanthamoeba</taxon>
    </lineage>
</organism>
<evidence type="ECO:0000313" key="2">
    <source>
        <dbReference type="EMBL" id="ELR22503.1"/>
    </source>
</evidence>
<dbReference type="EMBL" id="KB007883">
    <property type="protein sequence ID" value="ELR22503.1"/>
    <property type="molecule type" value="Genomic_DNA"/>
</dbReference>
<reference evidence="2 3" key="1">
    <citation type="journal article" date="2013" name="Genome Biol.">
        <title>Genome of Acanthamoeba castellanii highlights extensive lateral gene transfer and early evolution of tyrosine kinase signaling.</title>
        <authorList>
            <person name="Clarke M."/>
            <person name="Lohan A.J."/>
            <person name="Liu B."/>
            <person name="Lagkouvardos I."/>
            <person name="Roy S."/>
            <person name="Zafar N."/>
            <person name="Bertelli C."/>
            <person name="Schilde C."/>
            <person name="Kianianmomeni A."/>
            <person name="Burglin T.R."/>
            <person name="Frech C."/>
            <person name="Turcotte B."/>
            <person name="Kopec K.O."/>
            <person name="Synnott J.M."/>
            <person name="Choo C."/>
            <person name="Paponov I."/>
            <person name="Finkler A."/>
            <person name="Soon Heng Tan C."/>
            <person name="Hutchins A.P."/>
            <person name="Weinmeier T."/>
            <person name="Rattei T."/>
            <person name="Chu J.S."/>
            <person name="Gimenez G."/>
            <person name="Irimia M."/>
            <person name="Rigden D.J."/>
            <person name="Fitzpatrick D.A."/>
            <person name="Lorenzo-Morales J."/>
            <person name="Bateman A."/>
            <person name="Chiu C.H."/>
            <person name="Tang P."/>
            <person name="Hegemann P."/>
            <person name="Fromm H."/>
            <person name="Raoult D."/>
            <person name="Greub G."/>
            <person name="Miranda-Saavedra D."/>
            <person name="Chen N."/>
            <person name="Nash P."/>
            <person name="Ginger M.L."/>
            <person name="Horn M."/>
            <person name="Schaap P."/>
            <person name="Caler L."/>
            <person name="Loftus B."/>
        </authorList>
    </citation>
    <scope>NUCLEOTIDE SEQUENCE [LARGE SCALE GENOMIC DNA]</scope>
    <source>
        <strain evidence="2 3">Neff</strain>
    </source>
</reference>
<dbReference type="KEGG" id="acan:ACA1_141930"/>
<sequence>MKFGTLTKQKRVGAADSTSGRGLARWEAMVVEQQSPASSTSSSTRSLRRAGQRGQRRWFADQADPHIKRYRATAQLNALVATFPMLNPLICSDEDESSEWSDLSH</sequence>
<proteinExistence type="predicted"/>
<keyword evidence="3" id="KW-1185">Reference proteome</keyword>
<dbReference type="RefSeq" id="XP_004349591.1">
    <property type="nucleotide sequence ID" value="XM_004349541.1"/>
</dbReference>
<accession>L8HCM6</accession>
<dbReference type="GeneID" id="14923430"/>